<dbReference type="SUPFAM" id="SSF103481">
    <property type="entry name" value="Multidrug resistance efflux transporter EmrE"/>
    <property type="match status" value="2"/>
</dbReference>
<dbReference type="InterPro" id="IPR051258">
    <property type="entry name" value="Diverse_Substrate_Transporter"/>
</dbReference>
<feature type="transmembrane region" description="Helical" evidence="6">
    <location>
        <begin position="241"/>
        <end position="262"/>
    </location>
</feature>
<keyword evidence="5 6" id="KW-0472">Membrane</keyword>
<evidence type="ECO:0000256" key="5">
    <source>
        <dbReference type="ARBA" id="ARBA00023136"/>
    </source>
</evidence>
<feature type="domain" description="EamA" evidence="7">
    <location>
        <begin position="21"/>
        <end position="155"/>
    </location>
</feature>
<keyword evidence="3 6" id="KW-0812">Transmembrane</keyword>
<evidence type="ECO:0000259" key="7">
    <source>
        <dbReference type="Pfam" id="PF00892"/>
    </source>
</evidence>
<sequence length="319" mass="34364">MSDLAEPLPGISLNRRASPAKGYVLYLLAATCFALNGTVSKAILTSGIDSARLSQLRVTAAFLILLAFVAVSRPATLRIRRAEIPVLLAYGILGVAMTQWLYFVAIERLPVGVALLIEFTAPIMVALWFRFGMRQPTRKLVWAALLLALVGLAMVAQVWQGFNLNALGVTAGFGAAAALATYYVIGDRQVHQPEPRDAVSLTMWGFGAASLFWAILQPWWSFPWSALGGSGYPLGIEGTPIPLWMLCTYMVVLGTVIPFWLVVVALHHIRASQASVVGMTEPLLAIFIAWFALGESLTAVQIAGAAVVLTGVLLAERSR</sequence>
<proteinExistence type="predicted"/>
<name>A0A6J7IYL6_9ZZZZ</name>
<dbReference type="InterPro" id="IPR037185">
    <property type="entry name" value="EmrE-like"/>
</dbReference>
<keyword evidence="4 6" id="KW-1133">Transmembrane helix</keyword>
<feature type="transmembrane region" description="Helical" evidence="6">
    <location>
        <begin position="23"/>
        <end position="44"/>
    </location>
</feature>
<dbReference type="GO" id="GO:0005886">
    <property type="term" value="C:plasma membrane"/>
    <property type="evidence" value="ECO:0007669"/>
    <property type="project" value="UniProtKB-SubCell"/>
</dbReference>
<gene>
    <name evidence="8" type="ORF">UFOPK3772_00583</name>
</gene>
<feature type="transmembrane region" description="Helical" evidence="6">
    <location>
        <begin position="109"/>
        <end position="129"/>
    </location>
</feature>
<feature type="transmembrane region" description="Helical" evidence="6">
    <location>
        <begin position="84"/>
        <end position="103"/>
    </location>
</feature>
<dbReference type="InterPro" id="IPR000620">
    <property type="entry name" value="EamA_dom"/>
</dbReference>
<feature type="transmembrane region" description="Helical" evidence="6">
    <location>
        <begin position="198"/>
        <end position="221"/>
    </location>
</feature>
<feature type="domain" description="EamA" evidence="7">
    <location>
        <begin position="167"/>
        <end position="314"/>
    </location>
</feature>
<feature type="transmembrane region" description="Helical" evidence="6">
    <location>
        <begin position="166"/>
        <end position="186"/>
    </location>
</feature>
<evidence type="ECO:0000256" key="1">
    <source>
        <dbReference type="ARBA" id="ARBA00004651"/>
    </source>
</evidence>
<feature type="transmembrane region" description="Helical" evidence="6">
    <location>
        <begin position="141"/>
        <end position="160"/>
    </location>
</feature>
<evidence type="ECO:0000313" key="8">
    <source>
        <dbReference type="EMBL" id="CAB4936193.1"/>
    </source>
</evidence>
<dbReference type="Gene3D" id="1.10.3730.20">
    <property type="match status" value="1"/>
</dbReference>
<dbReference type="EMBL" id="CAFBNE010000012">
    <property type="protein sequence ID" value="CAB4936193.1"/>
    <property type="molecule type" value="Genomic_DNA"/>
</dbReference>
<feature type="transmembrane region" description="Helical" evidence="6">
    <location>
        <begin position="299"/>
        <end position="315"/>
    </location>
</feature>
<evidence type="ECO:0000256" key="6">
    <source>
        <dbReference type="SAM" id="Phobius"/>
    </source>
</evidence>
<organism evidence="8">
    <name type="scientific">freshwater metagenome</name>
    <dbReference type="NCBI Taxonomy" id="449393"/>
    <lineage>
        <taxon>unclassified sequences</taxon>
        <taxon>metagenomes</taxon>
        <taxon>ecological metagenomes</taxon>
    </lineage>
</organism>
<dbReference type="PANTHER" id="PTHR42920:SF5">
    <property type="entry name" value="EAMA DOMAIN-CONTAINING PROTEIN"/>
    <property type="match status" value="1"/>
</dbReference>
<keyword evidence="2" id="KW-1003">Cell membrane</keyword>
<evidence type="ECO:0000256" key="3">
    <source>
        <dbReference type="ARBA" id="ARBA00022692"/>
    </source>
</evidence>
<accession>A0A6J7IYL6</accession>
<dbReference type="AlphaFoldDB" id="A0A6J7IYL6"/>
<reference evidence="8" key="1">
    <citation type="submission" date="2020-05" db="EMBL/GenBank/DDBJ databases">
        <authorList>
            <person name="Chiriac C."/>
            <person name="Salcher M."/>
            <person name="Ghai R."/>
            <person name="Kavagutti S V."/>
        </authorList>
    </citation>
    <scope>NUCLEOTIDE SEQUENCE</scope>
</reference>
<feature type="transmembrane region" description="Helical" evidence="6">
    <location>
        <begin position="56"/>
        <end position="72"/>
    </location>
</feature>
<comment type="subcellular location">
    <subcellularLocation>
        <location evidence="1">Cell membrane</location>
        <topology evidence="1">Multi-pass membrane protein</topology>
    </subcellularLocation>
</comment>
<protein>
    <submittedName>
        <fullName evidence="8">Unannotated protein</fullName>
    </submittedName>
</protein>
<feature type="transmembrane region" description="Helical" evidence="6">
    <location>
        <begin position="274"/>
        <end position="293"/>
    </location>
</feature>
<dbReference type="Pfam" id="PF00892">
    <property type="entry name" value="EamA"/>
    <property type="match status" value="2"/>
</dbReference>
<evidence type="ECO:0000256" key="2">
    <source>
        <dbReference type="ARBA" id="ARBA00022475"/>
    </source>
</evidence>
<evidence type="ECO:0000256" key="4">
    <source>
        <dbReference type="ARBA" id="ARBA00022989"/>
    </source>
</evidence>
<dbReference type="PANTHER" id="PTHR42920">
    <property type="entry name" value="OS03G0707200 PROTEIN-RELATED"/>
    <property type="match status" value="1"/>
</dbReference>